<reference evidence="7" key="1">
    <citation type="submission" date="2020-06" db="EMBL/GenBank/DDBJ databases">
        <title>Paenibacillus sp. nov., isolated from soil.</title>
        <authorList>
            <person name="Seo Y.L."/>
        </authorList>
    </citation>
    <scope>NUCLEOTIDE SEQUENCE [LARGE SCALE GENOMIC DNA]</scope>
    <source>
        <strain evidence="7">JW14</strain>
    </source>
</reference>
<keyword evidence="8" id="KW-1185">Reference proteome</keyword>
<dbReference type="PANTHER" id="PTHR43025">
    <property type="entry name" value="MONOGALACTOSYLDIACYLGLYCEROL SYNTHASE"/>
    <property type="match status" value="1"/>
</dbReference>
<dbReference type="Gene3D" id="3.40.50.2000">
    <property type="entry name" value="Glycogen Phosphorylase B"/>
    <property type="match status" value="1"/>
</dbReference>
<comment type="caution">
    <text evidence="7">The sequence shown here is derived from an EMBL/GenBank/DDBJ whole genome shotgun (WGS) entry which is preliminary data.</text>
</comment>
<gene>
    <name evidence="7" type="ORF">HPT30_17550</name>
</gene>
<comment type="similarity">
    <text evidence="2">Belongs to the glycosyltransferase 28 family.</text>
</comment>
<name>A0A850EWB1_9BACL</name>
<feature type="domain" description="Diacylglycerol glucosyltransferase N-terminal" evidence="6">
    <location>
        <begin position="18"/>
        <end position="180"/>
    </location>
</feature>
<dbReference type="Proteomes" id="UP000564806">
    <property type="component" value="Unassembled WGS sequence"/>
</dbReference>
<evidence type="ECO:0000313" key="7">
    <source>
        <dbReference type="EMBL" id="NUU62151.1"/>
    </source>
</evidence>
<dbReference type="InterPro" id="IPR009695">
    <property type="entry name" value="Diacylglyc_glucosyltr_N"/>
</dbReference>
<evidence type="ECO:0000256" key="3">
    <source>
        <dbReference type="ARBA" id="ARBA00022676"/>
    </source>
</evidence>
<dbReference type="PANTHER" id="PTHR43025:SF3">
    <property type="entry name" value="MONOGALACTOSYLDIACYLGLYCEROL SYNTHASE 1, CHLOROPLASTIC"/>
    <property type="match status" value="1"/>
</dbReference>
<protein>
    <recommendedName>
        <fullName evidence="9">Glycosyltransferase</fullName>
    </recommendedName>
</protein>
<dbReference type="EMBL" id="JABWCS010000213">
    <property type="protein sequence ID" value="NUU62151.1"/>
    <property type="molecule type" value="Genomic_DNA"/>
</dbReference>
<sequence>MKINPVVLIVSSAFGDGHAKTAQALQQSFLARGVEQVFIVDLFAEVHPFLNAVSRTFYLKSTAYAPGLYGMLYDMTSRMKPGQPLSRFLHSMGKRKVEEVLNRLKPDVIIHTFPYLAASELSEKVGMQVPIFTVLTDYVLHGRWIHPSTWKYFAPSDSVKEALLASGVPPQAITVSGIPIREAFQKIPDRAELLRKHGLNASRRYILLSAGAYGVLGNVQRIIRTILKQSEFDVIVLCGNNHKLRLNLERRHQWNDRVHIQGYTDQIHELMSLSSGLLTKAGAITLTEAFSQSLPVIVYRPLPGQEKGNARSLSGQKAIYTAYNEKQLADYLHQLQIKNGQEEVQLSMHALSRKESSQVIVSEVLDALEAAFVPQTVHR</sequence>
<evidence type="ECO:0000256" key="4">
    <source>
        <dbReference type="ARBA" id="ARBA00022679"/>
    </source>
</evidence>
<feature type="domain" description="Glycosyl transferase family 28 C-terminal" evidence="5">
    <location>
        <begin position="228"/>
        <end position="338"/>
    </location>
</feature>
<evidence type="ECO:0008006" key="9">
    <source>
        <dbReference type="Google" id="ProtNLM"/>
    </source>
</evidence>
<dbReference type="InterPro" id="IPR007235">
    <property type="entry name" value="Glyco_trans_28_C"/>
</dbReference>
<dbReference type="GO" id="GO:0009247">
    <property type="term" value="P:glycolipid biosynthetic process"/>
    <property type="evidence" value="ECO:0007669"/>
    <property type="project" value="InterPro"/>
</dbReference>
<evidence type="ECO:0000259" key="5">
    <source>
        <dbReference type="Pfam" id="PF04101"/>
    </source>
</evidence>
<proteinExistence type="inferred from homology"/>
<accession>A0A850EWB1</accession>
<evidence type="ECO:0000259" key="6">
    <source>
        <dbReference type="Pfam" id="PF06925"/>
    </source>
</evidence>
<dbReference type="GO" id="GO:0016758">
    <property type="term" value="F:hexosyltransferase activity"/>
    <property type="evidence" value="ECO:0007669"/>
    <property type="project" value="InterPro"/>
</dbReference>
<dbReference type="GO" id="GO:0016020">
    <property type="term" value="C:membrane"/>
    <property type="evidence" value="ECO:0007669"/>
    <property type="project" value="UniProtKB-SubCell"/>
</dbReference>
<keyword evidence="3" id="KW-0328">Glycosyltransferase</keyword>
<dbReference type="Pfam" id="PF06925">
    <property type="entry name" value="MGDG_synth"/>
    <property type="match status" value="1"/>
</dbReference>
<dbReference type="InterPro" id="IPR050519">
    <property type="entry name" value="Glycosyltransf_28_UgtP"/>
</dbReference>
<evidence type="ECO:0000256" key="1">
    <source>
        <dbReference type="ARBA" id="ARBA00004370"/>
    </source>
</evidence>
<organism evidence="7 8">
    <name type="scientific">Paenibacillus agri</name>
    <dbReference type="NCBI Taxonomy" id="2744309"/>
    <lineage>
        <taxon>Bacteria</taxon>
        <taxon>Bacillati</taxon>
        <taxon>Bacillota</taxon>
        <taxon>Bacilli</taxon>
        <taxon>Bacillales</taxon>
        <taxon>Paenibacillaceae</taxon>
        <taxon>Paenibacillus</taxon>
    </lineage>
</organism>
<comment type="subcellular location">
    <subcellularLocation>
        <location evidence="1">Membrane</location>
    </subcellularLocation>
</comment>
<dbReference type="RefSeq" id="WP_175372649.1">
    <property type="nucleotide sequence ID" value="NZ_JABWCS010000213.1"/>
</dbReference>
<keyword evidence="4" id="KW-0808">Transferase</keyword>
<dbReference type="Pfam" id="PF04101">
    <property type="entry name" value="Glyco_tran_28_C"/>
    <property type="match status" value="1"/>
</dbReference>
<dbReference type="AlphaFoldDB" id="A0A850EWB1"/>
<evidence type="ECO:0000256" key="2">
    <source>
        <dbReference type="ARBA" id="ARBA00006962"/>
    </source>
</evidence>
<dbReference type="SUPFAM" id="SSF53756">
    <property type="entry name" value="UDP-Glycosyltransferase/glycogen phosphorylase"/>
    <property type="match status" value="1"/>
</dbReference>
<evidence type="ECO:0000313" key="8">
    <source>
        <dbReference type="Proteomes" id="UP000564806"/>
    </source>
</evidence>